<evidence type="ECO:0000256" key="1">
    <source>
        <dbReference type="SAM" id="Phobius"/>
    </source>
</evidence>
<feature type="transmembrane region" description="Helical" evidence="1">
    <location>
        <begin position="22"/>
        <end position="43"/>
    </location>
</feature>
<organism evidence="2 3">
    <name type="scientific">Lipomyces tetrasporus</name>
    <dbReference type="NCBI Taxonomy" id="54092"/>
    <lineage>
        <taxon>Eukaryota</taxon>
        <taxon>Fungi</taxon>
        <taxon>Dikarya</taxon>
        <taxon>Ascomycota</taxon>
        <taxon>Saccharomycotina</taxon>
        <taxon>Lipomycetes</taxon>
        <taxon>Lipomycetales</taxon>
        <taxon>Lipomycetaceae</taxon>
        <taxon>Lipomyces</taxon>
    </lineage>
</organism>
<dbReference type="EMBL" id="JARPMG010000008">
    <property type="protein sequence ID" value="KAJ8098875.1"/>
    <property type="molecule type" value="Genomic_DNA"/>
</dbReference>
<dbReference type="GeneID" id="80883411"/>
<sequence>MDSAALAVCGVRRAGKRRGRSCWGVGCWLVPLVGWCVLCWSLARTSLSWFFWYLACVARLLSWGLRAFACVLRVH</sequence>
<keyword evidence="1" id="KW-0812">Transmembrane</keyword>
<keyword evidence="1" id="KW-1133">Transmembrane helix</keyword>
<dbReference type="RefSeq" id="XP_056042325.1">
    <property type="nucleotide sequence ID" value="XM_056188245.1"/>
</dbReference>
<dbReference type="AlphaFoldDB" id="A0AAD7VS85"/>
<keyword evidence="1" id="KW-0472">Membrane</keyword>
<keyword evidence="3" id="KW-1185">Reference proteome</keyword>
<feature type="non-terminal residue" evidence="2">
    <location>
        <position position="1"/>
    </location>
</feature>
<feature type="transmembrane region" description="Helical" evidence="1">
    <location>
        <begin position="49"/>
        <end position="72"/>
    </location>
</feature>
<protein>
    <submittedName>
        <fullName evidence="2">Uncharacterized protein</fullName>
    </submittedName>
</protein>
<comment type="caution">
    <text evidence="2">The sequence shown here is derived from an EMBL/GenBank/DDBJ whole genome shotgun (WGS) entry which is preliminary data.</text>
</comment>
<proteinExistence type="predicted"/>
<feature type="non-terminal residue" evidence="2">
    <location>
        <position position="75"/>
    </location>
</feature>
<name>A0AAD7VS85_9ASCO</name>
<dbReference type="Proteomes" id="UP001217417">
    <property type="component" value="Unassembled WGS sequence"/>
</dbReference>
<evidence type="ECO:0000313" key="3">
    <source>
        <dbReference type="Proteomes" id="UP001217417"/>
    </source>
</evidence>
<gene>
    <name evidence="2" type="ORF">POJ06DRAFT_258239</name>
</gene>
<evidence type="ECO:0000313" key="2">
    <source>
        <dbReference type="EMBL" id="KAJ8098875.1"/>
    </source>
</evidence>
<accession>A0AAD7VS85</accession>
<reference evidence="2" key="1">
    <citation type="submission" date="2023-03" db="EMBL/GenBank/DDBJ databases">
        <title>Near-Complete genome sequence of Lipomyces tetrasporous NRRL Y-64009, an oleaginous yeast capable of growing on lignocellulosic hydrolysates.</title>
        <authorList>
            <consortium name="Lawrence Berkeley National Laboratory"/>
            <person name="Jagtap S.S."/>
            <person name="Liu J.-J."/>
            <person name="Walukiewicz H.E."/>
            <person name="Pangilinan J."/>
            <person name="Lipzen A."/>
            <person name="Ahrendt S."/>
            <person name="Koriabine M."/>
            <person name="Cobaugh K."/>
            <person name="Salamov A."/>
            <person name="Yoshinaga Y."/>
            <person name="Ng V."/>
            <person name="Daum C."/>
            <person name="Grigoriev I.V."/>
            <person name="Slininger P.J."/>
            <person name="Dien B.S."/>
            <person name="Jin Y.-S."/>
            <person name="Rao C.V."/>
        </authorList>
    </citation>
    <scope>NUCLEOTIDE SEQUENCE</scope>
    <source>
        <strain evidence="2">NRRL Y-64009</strain>
    </source>
</reference>